<protein>
    <submittedName>
        <fullName evidence="2">DUF1275 domain-containing protein</fullName>
    </submittedName>
</protein>
<feature type="transmembrane region" description="Helical" evidence="1">
    <location>
        <begin position="21"/>
        <end position="44"/>
    </location>
</feature>
<feature type="transmembrane region" description="Helical" evidence="1">
    <location>
        <begin position="101"/>
        <end position="118"/>
    </location>
</feature>
<keyword evidence="1" id="KW-0812">Transmembrane</keyword>
<organism evidence="2 3">
    <name type="scientific">Candidatus Coprovicinus avistercoris</name>
    <dbReference type="NCBI Taxonomy" id="2840754"/>
    <lineage>
        <taxon>Bacteria</taxon>
        <taxon>Bacillati</taxon>
        <taxon>Actinomycetota</taxon>
        <taxon>Coriobacteriia</taxon>
        <taxon>Coriobacteriales</taxon>
        <taxon>Coriobacteriaceae</taxon>
        <taxon>Coriobacteriaceae incertae sedis</taxon>
        <taxon>Candidatus Coprovicinus</taxon>
    </lineage>
</organism>
<feature type="transmembrane region" description="Helical" evidence="1">
    <location>
        <begin position="64"/>
        <end position="89"/>
    </location>
</feature>
<dbReference type="PANTHER" id="PTHR37314:SF4">
    <property type="entry name" value="UPF0700 TRANSMEMBRANE PROTEIN YOAK"/>
    <property type="match status" value="1"/>
</dbReference>
<comment type="caution">
    <text evidence="2">The sequence shown here is derived from an EMBL/GenBank/DDBJ whole genome shotgun (WGS) entry which is preliminary data.</text>
</comment>
<feature type="transmembrane region" description="Helical" evidence="1">
    <location>
        <begin position="182"/>
        <end position="200"/>
    </location>
</feature>
<reference evidence="2" key="1">
    <citation type="submission" date="2020-10" db="EMBL/GenBank/DDBJ databases">
        <authorList>
            <person name="Gilroy R."/>
        </authorList>
    </citation>
    <scope>NUCLEOTIDE SEQUENCE</scope>
    <source>
        <strain evidence="2">ChiHjej12B11-29160</strain>
    </source>
</reference>
<dbReference type="Pfam" id="PF06912">
    <property type="entry name" value="DUF1275"/>
    <property type="match status" value="1"/>
</dbReference>
<feature type="transmembrane region" description="Helical" evidence="1">
    <location>
        <begin position="206"/>
        <end position="225"/>
    </location>
</feature>
<dbReference type="AlphaFoldDB" id="A0A9D1L4S6"/>
<dbReference type="InterPro" id="IPR010699">
    <property type="entry name" value="DUF1275"/>
</dbReference>
<name>A0A9D1L4S6_9ACTN</name>
<dbReference type="EMBL" id="DVMQ01000002">
    <property type="protein sequence ID" value="HIU23377.1"/>
    <property type="molecule type" value="Genomic_DNA"/>
</dbReference>
<evidence type="ECO:0000313" key="3">
    <source>
        <dbReference type="Proteomes" id="UP000824078"/>
    </source>
</evidence>
<dbReference type="PANTHER" id="PTHR37314">
    <property type="entry name" value="SLR0142 PROTEIN"/>
    <property type="match status" value="1"/>
</dbReference>
<gene>
    <name evidence="2" type="ORF">IAD17_00375</name>
</gene>
<reference evidence="2" key="2">
    <citation type="journal article" date="2021" name="PeerJ">
        <title>Extensive microbial diversity within the chicken gut microbiome revealed by metagenomics and culture.</title>
        <authorList>
            <person name="Gilroy R."/>
            <person name="Ravi A."/>
            <person name="Getino M."/>
            <person name="Pursley I."/>
            <person name="Horton D.L."/>
            <person name="Alikhan N.F."/>
            <person name="Baker D."/>
            <person name="Gharbi K."/>
            <person name="Hall N."/>
            <person name="Watson M."/>
            <person name="Adriaenssens E.M."/>
            <person name="Foster-Nyarko E."/>
            <person name="Jarju S."/>
            <person name="Secka A."/>
            <person name="Antonio M."/>
            <person name="Oren A."/>
            <person name="Chaudhuri R.R."/>
            <person name="La Ragione R."/>
            <person name="Hildebrand F."/>
            <person name="Pallen M.J."/>
        </authorList>
    </citation>
    <scope>NUCLEOTIDE SEQUENCE</scope>
    <source>
        <strain evidence="2">ChiHjej12B11-29160</strain>
    </source>
</reference>
<accession>A0A9D1L4S6</accession>
<sequence>MEQSIAPTASTSVKAKVPVRLGLAVICAGGFMDAYSYLMHGHVFATGQTGNVVLFTLRLVNGDWLGALGSLAAILSCAVGIFFSMHLLYGVHEGNRYRTQRLVALIEVIVFAALAFLPNTVPDLPVNCAISFCAALAFENFRSFGTKSAYSSVFCTGNLRSFAETLYEGLVRHNKHELHRSIRYGALTIFFSVGVLLGVVTINLLGNYACLIISAIFLGISCYLASLDEDEKRGGVAPNAH</sequence>
<keyword evidence="1" id="KW-0472">Membrane</keyword>
<proteinExistence type="predicted"/>
<evidence type="ECO:0000256" key="1">
    <source>
        <dbReference type="SAM" id="Phobius"/>
    </source>
</evidence>
<evidence type="ECO:0000313" key="2">
    <source>
        <dbReference type="EMBL" id="HIU23377.1"/>
    </source>
</evidence>
<keyword evidence="1" id="KW-1133">Transmembrane helix</keyword>
<dbReference type="Proteomes" id="UP000824078">
    <property type="component" value="Unassembled WGS sequence"/>
</dbReference>